<name>A0A2T0UL91_9ACTN</name>
<evidence type="ECO:0000313" key="4">
    <source>
        <dbReference type="Proteomes" id="UP000238176"/>
    </source>
</evidence>
<dbReference type="Gene3D" id="3.40.50.300">
    <property type="entry name" value="P-loop containing nucleotide triphosphate hydrolases"/>
    <property type="match status" value="1"/>
</dbReference>
<feature type="domain" description="HTH cro/C1-type" evidence="2">
    <location>
        <begin position="19"/>
        <end position="73"/>
    </location>
</feature>
<keyword evidence="1" id="KW-0802">TPR repeat</keyword>
<organism evidence="3 4">
    <name type="scientific">Glycomyces artemisiae</name>
    <dbReference type="NCBI Taxonomy" id="1076443"/>
    <lineage>
        <taxon>Bacteria</taxon>
        <taxon>Bacillati</taxon>
        <taxon>Actinomycetota</taxon>
        <taxon>Actinomycetes</taxon>
        <taxon>Glycomycetales</taxon>
        <taxon>Glycomycetaceae</taxon>
        <taxon>Glycomyces</taxon>
    </lineage>
</organism>
<dbReference type="GO" id="GO:0003677">
    <property type="term" value="F:DNA binding"/>
    <property type="evidence" value="ECO:0007669"/>
    <property type="project" value="InterPro"/>
</dbReference>
<dbReference type="Pfam" id="PF01381">
    <property type="entry name" value="HTH_3"/>
    <property type="match status" value="1"/>
</dbReference>
<dbReference type="SUPFAM" id="SSF48452">
    <property type="entry name" value="TPR-like"/>
    <property type="match status" value="2"/>
</dbReference>
<dbReference type="InterPro" id="IPR019734">
    <property type="entry name" value="TPR_rpt"/>
</dbReference>
<dbReference type="PROSITE" id="PS50005">
    <property type="entry name" value="TPR"/>
    <property type="match status" value="1"/>
</dbReference>
<protein>
    <submittedName>
        <fullName evidence="3">Putative ATPase</fullName>
    </submittedName>
</protein>
<dbReference type="SUPFAM" id="SSF52540">
    <property type="entry name" value="P-loop containing nucleoside triphosphate hydrolases"/>
    <property type="match status" value="1"/>
</dbReference>
<dbReference type="Gene3D" id="1.10.260.40">
    <property type="entry name" value="lambda repressor-like DNA-binding domains"/>
    <property type="match status" value="1"/>
</dbReference>
<dbReference type="PANTHER" id="PTHR47691">
    <property type="entry name" value="REGULATOR-RELATED"/>
    <property type="match status" value="1"/>
</dbReference>
<dbReference type="PRINTS" id="PR00364">
    <property type="entry name" value="DISEASERSIST"/>
</dbReference>
<reference evidence="3 4" key="1">
    <citation type="submission" date="2018-03" db="EMBL/GenBank/DDBJ databases">
        <title>Genomic Encyclopedia of Type Strains, Phase III (KMG-III): the genomes of soil and plant-associated and newly described type strains.</title>
        <authorList>
            <person name="Whitman W."/>
        </authorList>
    </citation>
    <scope>NUCLEOTIDE SEQUENCE [LARGE SCALE GENOMIC DNA]</scope>
    <source>
        <strain evidence="3 4">CGMCC 4.7067</strain>
    </source>
</reference>
<evidence type="ECO:0000256" key="1">
    <source>
        <dbReference type="PROSITE-ProRule" id="PRU00339"/>
    </source>
</evidence>
<dbReference type="PANTHER" id="PTHR47691:SF3">
    <property type="entry name" value="HTH-TYPE TRANSCRIPTIONAL REGULATOR RV0890C-RELATED"/>
    <property type="match status" value="1"/>
</dbReference>
<dbReference type="Gene3D" id="1.25.40.10">
    <property type="entry name" value="Tetratricopeptide repeat domain"/>
    <property type="match status" value="2"/>
</dbReference>
<evidence type="ECO:0000313" key="3">
    <source>
        <dbReference type="EMBL" id="PRY58699.1"/>
    </source>
</evidence>
<proteinExistence type="predicted"/>
<evidence type="ECO:0000259" key="2">
    <source>
        <dbReference type="PROSITE" id="PS50943"/>
    </source>
</evidence>
<dbReference type="EMBL" id="PVTJ01000005">
    <property type="protein sequence ID" value="PRY58699.1"/>
    <property type="molecule type" value="Genomic_DNA"/>
</dbReference>
<keyword evidence="4" id="KW-1185">Reference proteome</keyword>
<dbReference type="InterPro" id="IPR001387">
    <property type="entry name" value="Cro/C1-type_HTH"/>
</dbReference>
<dbReference type="Pfam" id="PF13424">
    <property type="entry name" value="TPR_12"/>
    <property type="match status" value="2"/>
</dbReference>
<dbReference type="CDD" id="cd00093">
    <property type="entry name" value="HTH_XRE"/>
    <property type="match status" value="1"/>
</dbReference>
<dbReference type="InterPro" id="IPR027417">
    <property type="entry name" value="P-loop_NTPase"/>
</dbReference>
<dbReference type="SMART" id="SM00028">
    <property type="entry name" value="TPR"/>
    <property type="match status" value="3"/>
</dbReference>
<dbReference type="Proteomes" id="UP000238176">
    <property type="component" value="Unassembled WGS sequence"/>
</dbReference>
<dbReference type="GO" id="GO:0043531">
    <property type="term" value="F:ADP binding"/>
    <property type="evidence" value="ECO:0007669"/>
    <property type="project" value="InterPro"/>
</dbReference>
<dbReference type="AlphaFoldDB" id="A0A2T0UL91"/>
<dbReference type="InterPro" id="IPR002182">
    <property type="entry name" value="NB-ARC"/>
</dbReference>
<dbReference type="InterPro" id="IPR011990">
    <property type="entry name" value="TPR-like_helical_dom_sf"/>
</dbReference>
<dbReference type="SUPFAM" id="SSF47413">
    <property type="entry name" value="lambda repressor-like DNA-binding domains"/>
    <property type="match status" value="1"/>
</dbReference>
<dbReference type="SMART" id="SM00530">
    <property type="entry name" value="HTH_XRE"/>
    <property type="match status" value="1"/>
</dbReference>
<sequence length="789" mass="83955">MSAYHVRMVDQGPEAAETLRSFRLRAMLTQEELAYKAGVSPRTVRGIELGQVRPQPNTLRLLAAALDLAPDARALLSGSPGRAVAVPRELPRVLPAFAGRAGPLDEAFTAVEDGASVIAIQGMAGVGKTALAVRIAHDLAPRWPDGQLFVDLHGFTQAVPAPGPASVLARVLRGLGATEQALPSDVGELTARYRSVLADRRVILVLDNAADAAQVEALLPGTPNGLVLATSRRDLSDLAGAYAISLEPPQEDEAAAMLTAALADRITADEAAAIADRCGRLPLAMGLAAARLRSRPHWRVEDLLARLTDDERRLDEFDMGHRGVTAVLRSSYLELAPEQRRLLRQLALVPGADVDARAAAALSETDEQRASALIESLVDVHLVETRSPGRYRLHDLVRLFASRLANAEDTGRERDEALARLYGVYLHFGYRAAARTVQNVARFDTGAAAHDLGLPGFADRDAALAWFRAEHANLESAAAAAARAGHHDQAWHLATVFNGFVSYHRDPAAHAAVNDIALAGARALQDTWKLAYSLGDAGRRLGVEGRIGDGIACLAEAVALKRDLGEHGDAALTLANIGVLHRRSGRFAEALAVYEEALDLAAATGDAVAVATVLLNMAAPLIRLGRLDEAERRLAEAEERFAPGDDHNRNRIKVFRGNLLRERGDAAGAAAVHASCLDACVREGIRTGITATLLELGEDLLALGRGEDAVERFEQAVAQSEEIADHSYERAARNGLGRALTAQGRTAEAVVQHERAAALAAAQDDAYELAQANRGLAQAREGRGGPAAE</sequence>
<feature type="repeat" description="TPR" evidence="1">
    <location>
        <begin position="571"/>
        <end position="604"/>
    </location>
</feature>
<gene>
    <name evidence="3" type="ORF">B0I28_105414</name>
</gene>
<dbReference type="Pfam" id="PF00931">
    <property type="entry name" value="NB-ARC"/>
    <property type="match status" value="1"/>
</dbReference>
<dbReference type="PROSITE" id="PS50943">
    <property type="entry name" value="HTH_CROC1"/>
    <property type="match status" value="1"/>
</dbReference>
<dbReference type="InterPro" id="IPR010982">
    <property type="entry name" value="Lambda_DNA-bd_dom_sf"/>
</dbReference>
<comment type="caution">
    <text evidence="3">The sequence shown here is derived from an EMBL/GenBank/DDBJ whole genome shotgun (WGS) entry which is preliminary data.</text>
</comment>
<accession>A0A2T0UL91</accession>